<dbReference type="EMBL" id="JBCGDC010000001">
    <property type="protein sequence ID" value="MFB6391569.1"/>
    <property type="molecule type" value="Genomic_DNA"/>
</dbReference>
<gene>
    <name evidence="3" type="ORF">AAFH96_00410</name>
</gene>
<proteinExistence type="predicted"/>
<evidence type="ECO:0000313" key="3">
    <source>
        <dbReference type="EMBL" id="MFB6391569.1"/>
    </source>
</evidence>
<dbReference type="Proteomes" id="UP001582793">
    <property type="component" value="Unassembled WGS sequence"/>
</dbReference>
<feature type="region of interest" description="Disordered" evidence="1">
    <location>
        <begin position="171"/>
        <end position="210"/>
    </location>
</feature>
<keyword evidence="2" id="KW-0812">Transmembrane</keyword>
<sequence>MSTGQSREVDLDLLADYVGGALDGTPEEAAVARLIADDDRWSAAHDALLIASGAVTADLADWGAASEPMPADVTTRITTALADAARIPSSRQTTETGSTTGSTTSDAPPDGAADERTGRRLTAVPGGRPESGDRAAARRRRMRRWAAPATVAAGVVAFAAFGVTQLVGDTRSSQDTAAGGDDRSTASAEAAEPYGSTEAMGTRRLASGTDYDPATLRSIVDAADRQSTLSTTPDTVLEPDGSAPTPTGTPTGASGLETLSSEAALSACVDAVSQEHGRGPVAVDLVDYAAFQGTPALVVLFTDSGGQRWVWVAGPGCGQAGSGADTRYRTSVG</sequence>
<accession>A0ABV5CHU6</accession>
<evidence type="ECO:0000256" key="1">
    <source>
        <dbReference type="SAM" id="MobiDB-lite"/>
    </source>
</evidence>
<protein>
    <submittedName>
        <fullName evidence="3">Uncharacterized protein</fullName>
    </submittedName>
</protein>
<keyword evidence="4" id="KW-1185">Reference proteome</keyword>
<organism evidence="3 4">
    <name type="scientific">Polymorphospora lycopeni</name>
    <dbReference type="NCBI Taxonomy" id="3140240"/>
    <lineage>
        <taxon>Bacteria</taxon>
        <taxon>Bacillati</taxon>
        <taxon>Actinomycetota</taxon>
        <taxon>Actinomycetes</taxon>
        <taxon>Micromonosporales</taxon>
        <taxon>Micromonosporaceae</taxon>
        <taxon>Polymorphospora</taxon>
    </lineage>
</organism>
<evidence type="ECO:0000256" key="2">
    <source>
        <dbReference type="SAM" id="Phobius"/>
    </source>
</evidence>
<feature type="region of interest" description="Disordered" evidence="1">
    <location>
        <begin position="222"/>
        <end position="256"/>
    </location>
</feature>
<feature type="compositionally biased region" description="Polar residues" evidence="1">
    <location>
        <begin position="225"/>
        <end position="234"/>
    </location>
</feature>
<dbReference type="RefSeq" id="WP_375732595.1">
    <property type="nucleotide sequence ID" value="NZ_JBCGDC010000001.1"/>
</dbReference>
<feature type="compositionally biased region" description="Low complexity" evidence="1">
    <location>
        <begin position="89"/>
        <end position="105"/>
    </location>
</feature>
<feature type="transmembrane region" description="Helical" evidence="2">
    <location>
        <begin position="145"/>
        <end position="167"/>
    </location>
</feature>
<keyword evidence="2" id="KW-0472">Membrane</keyword>
<feature type="compositionally biased region" description="Low complexity" evidence="1">
    <location>
        <begin position="239"/>
        <end position="255"/>
    </location>
</feature>
<name>A0ABV5CHU6_9ACTN</name>
<feature type="region of interest" description="Disordered" evidence="1">
    <location>
        <begin position="83"/>
        <end position="141"/>
    </location>
</feature>
<evidence type="ECO:0000313" key="4">
    <source>
        <dbReference type="Proteomes" id="UP001582793"/>
    </source>
</evidence>
<reference evidence="3 4" key="1">
    <citation type="submission" date="2024-04" db="EMBL/GenBank/DDBJ databases">
        <title>Polymorphospora sp. isolated from Baiyangdian Lake in Xiong'an New Area.</title>
        <authorList>
            <person name="Zhang X."/>
            <person name="Liu J."/>
        </authorList>
    </citation>
    <scope>NUCLEOTIDE SEQUENCE [LARGE SCALE GENOMIC DNA]</scope>
    <source>
        <strain evidence="3 4">2-325</strain>
    </source>
</reference>
<keyword evidence="2" id="KW-1133">Transmembrane helix</keyword>
<comment type="caution">
    <text evidence="3">The sequence shown here is derived from an EMBL/GenBank/DDBJ whole genome shotgun (WGS) entry which is preliminary data.</text>
</comment>